<accession>A0A974CR35</accession>
<proteinExistence type="predicted"/>
<protein>
    <submittedName>
        <fullName evidence="1">Uncharacterized protein</fullName>
    </submittedName>
</protein>
<organism evidence="1 2">
    <name type="scientific">Xenopus laevis</name>
    <name type="common">African clawed frog</name>
    <dbReference type="NCBI Taxonomy" id="8355"/>
    <lineage>
        <taxon>Eukaryota</taxon>
        <taxon>Metazoa</taxon>
        <taxon>Chordata</taxon>
        <taxon>Craniata</taxon>
        <taxon>Vertebrata</taxon>
        <taxon>Euteleostomi</taxon>
        <taxon>Amphibia</taxon>
        <taxon>Batrachia</taxon>
        <taxon>Anura</taxon>
        <taxon>Pipoidea</taxon>
        <taxon>Pipidae</taxon>
        <taxon>Xenopodinae</taxon>
        <taxon>Xenopus</taxon>
        <taxon>Xenopus</taxon>
    </lineage>
</organism>
<dbReference type="EMBL" id="CM004475">
    <property type="protein sequence ID" value="OCT78209.1"/>
    <property type="molecule type" value="Genomic_DNA"/>
</dbReference>
<sequence length="129" mass="14561">MLLLNKNLYFKKPTKMTYLYTKGSTTVSTATDCEICYLWKIFIFLRMYILQSLAVATVKGQLQKSNLCSSTGTPYTQAQAMSRLGNKRALAQQLTADGCLQLYIIISKTNAKPMQTKCKTNLKKKPFVV</sequence>
<name>A0A974CR35_XENLA</name>
<evidence type="ECO:0000313" key="2">
    <source>
        <dbReference type="Proteomes" id="UP000694892"/>
    </source>
</evidence>
<evidence type="ECO:0000313" key="1">
    <source>
        <dbReference type="EMBL" id="OCT78209.1"/>
    </source>
</evidence>
<dbReference type="Proteomes" id="UP000694892">
    <property type="component" value="Chromosome 5S"/>
</dbReference>
<dbReference type="AlphaFoldDB" id="A0A974CR35"/>
<reference evidence="2" key="1">
    <citation type="journal article" date="2016" name="Nature">
        <title>Genome evolution in the allotetraploid frog Xenopus laevis.</title>
        <authorList>
            <person name="Session A.M."/>
            <person name="Uno Y."/>
            <person name="Kwon T."/>
            <person name="Chapman J.A."/>
            <person name="Toyoda A."/>
            <person name="Takahashi S."/>
            <person name="Fukui A."/>
            <person name="Hikosaka A."/>
            <person name="Suzuki A."/>
            <person name="Kondo M."/>
            <person name="van Heeringen S.J."/>
            <person name="Quigley I."/>
            <person name="Heinz S."/>
            <person name="Ogino H."/>
            <person name="Ochi H."/>
            <person name="Hellsten U."/>
            <person name="Lyons J.B."/>
            <person name="Simakov O."/>
            <person name="Putnam N."/>
            <person name="Stites J."/>
            <person name="Kuroki Y."/>
            <person name="Tanaka T."/>
            <person name="Michiue T."/>
            <person name="Watanabe M."/>
            <person name="Bogdanovic O."/>
            <person name="Lister R."/>
            <person name="Georgiou G."/>
            <person name="Paranjpe S.S."/>
            <person name="van Kruijsbergen I."/>
            <person name="Shu S."/>
            <person name="Carlson J."/>
            <person name="Kinoshita T."/>
            <person name="Ohta Y."/>
            <person name="Mawaribuchi S."/>
            <person name="Jenkins J."/>
            <person name="Grimwood J."/>
            <person name="Schmutz J."/>
            <person name="Mitros T."/>
            <person name="Mozaffari S.V."/>
            <person name="Suzuki Y."/>
            <person name="Haramoto Y."/>
            <person name="Yamamoto T.S."/>
            <person name="Takagi C."/>
            <person name="Heald R."/>
            <person name="Miller K."/>
            <person name="Haudenschild C."/>
            <person name="Kitzman J."/>
            <person name="Nakayama T."/>
            <person name="Izutsu Y."/>
            <person name="Robert J."/>
            <person name="Fortriede J."/>
            <person name="Burns K."/>
            <person name="Lotay V."/>
            <person name="Karimi K."/>
            <person name="Yasuoka Y."/>
            <person name="Dichmann D.S."/>
            <person name="Flajnik M.F."/>
            <person name="Houston D.W."/>
            <person name="Shendure J."/>
            <person name="DuPasquier L."/>
            <person name="Vize P.D."/>
            <person name="Zorn A.M."/>
            <person name="Ito M."/>
            <person name="Marcotte E.M."/>
            <person name="Wallingford J.B."/>
            <person name="Ito Y."/>
            <person name="Asashima M."/>
            <person name="Ueno N."/>
            <person name="Matsuda Y."/>
            <person name="Veenstra G.J."/>
            <person name="Fujiyama A."/>
            <person name="Harland R.M."/>
            <person name="Taira M."/>
            <person name="Rokhsar D.S."/>
        </authorList>
    </citation>
    <scope>NUCLEOTIDE SEQUENCE [LARGE SCALE GENOMIC DNA]</scope>
    <source>
        <strain evidence="2">J</strain>
    </source>
</reference>
<gene>
    <name evidence="1" type="ORF">XELAEV_18029316mg</name>
</gene>